<sequence length="193" mass="20939">MIGKKPRNLTHGPPSTQHISAGEWGSGGGGGGEDNGGEALPSQLNPKTGKVNDLNQQVWALQGQTLVAVPQRAHVAPVTVTVITCKYPEALEQGKGDPIYLGIQNPEMCLFCKDVGGQPTLQLKEENIMELYYQDKPMKPFLFYRAKTGRTSTLESVAFPGWFIASSQEGQPIFLTSDLGTLYNTAFDLNIND</sequence>
<comment type="subcellular location">
    <subcellularLocation>
        <location evidence="1 4">Secreted</location>
    </subcellularLocation>
</comment>
<dbReference type="GeneTree" id="ENSGT00950000182943"/>
<dbReference type="Gene3D" id="2.80.10.50">
    <property type="match status" value="1"/>
</dbReference>
<dbReference type="Proteomes" id="UP000694414">
    <property type="component" value="Unplaced"/>
</dbReference>
<dbReference type="GO" id="GO:0005125">
    <property type="term" value="F:cytokine activity"/>
    <property type="evidence" value="ECO:0007669"/>
    <property type="project" value="UniProtKB-UniRule"/>
</dbReference>
<dbReference type="InterPro" id="IPR008996">
    <property type="entry name" value="IL1/FGF"/>
</dbReference>
<reference evidence="6" key="2">
    <citation type="submission" date="2025-09" db="UniProtKB">
        <authorList>
            <consortium name="Ensembl"/>
        </authorList>
    </citation>
    <scope>IDENTIFICATION</scope>
</reference>
<feature type="region of interest" description="Disordered" evidence="5">
    <location>
        <begin position="1"/>
        <end position="48"/>
    </location>
</feature>
<protein>
    <recommendedName>
        <fullName evidence="4">Interleukin-1</fullName>
    </recommendedName>
</protein>
<dbReference type="PANTHER" id="PTHR10078:SF27">
    <property type="entry name" value="INTERLEUKIN-36 GAMMA"/>
    <property type="match status" value="1"/>
</dbReference>
<dbReference type="PRINTS" id="PR00264">
    <property type="entry name" value="INTERLEUKIN1"/>
</dbReference>
<dbReference type="CDD" id="cd23300">
    <property type="entry name" value="beta-trefoil_IL36"/>
    <property type="match status" value="1"/>
</dbReference>
<evidence type="ECO:0000313" key="6">
    <source>
        <dbReference type="Ensembl" id="ENSPSMP00000023089.1"/>
    </source>
</evidence>
<accession>A0A8C9A6B4</accession>
<dbReference type="GO" id="GO:0005149">
    <property type="term" value="F:interleukin-1 receptor binding"/>
    <property type="evidence" value="ECO:0007669"/>
    <property type="project" value="UniProtKB-UniRule"/>
</dbReference>
<comment type="similarity">
    <text evidence="2 4">Belongs to the IL-1 family.</text>
</comment>
<evidence type="ECO:0000256" key="2">
    <source>
        <dbReference type="ARBA" id="ARBA00010448"/>
    </source>
</evidence>
<evidence type="ECO:0000256" key="1">
    <source>
        <dbReference type="ARBA" id="ARBA00004613"/>
    </source>
</evidence>
<dbReference type="Pfam" id="PF00340">
    <property type="entry name" value="IL1"/>
    <property type="match status" value="1"/>
</dbReference>
<dbReference type="GO" id="GO:0002437">
    <property type="term" value="P:inflammatory response to antigenic stimulus"/>
    <property type="evidence" value="ECO:0007669"/>
    <property type="project" value="TreeGrafter"/>
</dbReference>
<dbReference type="SMART" id="SM00125">
    <property type="entry name" value="IL1"/>
    <property type="match status" value="1"/>
</dbReference>
<dbReference type="GO" id="GO:0005829">
    <property type="term" value="C:cytosol"/>
    <property type="evidence" value="ECO:0007669"/>
    <property type="project" value="Ensembl"/>
</dbReference>
<dbReference type="GO" id="GO:0071222">
    <property type="term" value="P:cellular response to lipopolysaccharide"/>
    <property type="evidence" value="ECO:0007669"/>
    <property type="project" value="TreeGrafter"/>
</dbReference>
<dbReference type="GO" id="GO:0005615">
    <property type="term" value="C:extracellular space"/>
    <property type="evidence" value="ECO:0007669"/>
    <property type="project" value="InterPro"/>
</dbReference>
<gene>
    <name evidence="6" type="primary">IL36G</name>
</gene>
<dbReference type="GO" id="GO:0005654">
    <property type="term" value="C:nucleoplasm"/>
    <property type="evidence" value="ECO:0007669"/>
    <property type="project" value="Ensembl"/>
</dbReference>
<dbReference type="AlphaFoldDB" id="A0A8C9A6B4"/>
<keyword evidence="7" id="KW-1185">Reference proteome</keyword>
<name>A0A8C9A6B4_PROSS</name>
<evidence type="ECO:0000256" key="5">
    <source>
        <dbReference type="SAM" id="MobiDB-lite"/>
    </source>
</evidence>
<proteinExistence type="inferred from homology"/>
<keyword evidence="3 4" id="KW-0964">Secreted</keyword>
<dbReference type="SUPFAM" id="SSF50353">
    <property type="entry name" value="Cytokine"/>
    <property type="match status" value="1"/>
</dbReference>
<evidence type="ECO:0000313" key="7">
    <source>
        <dbReference type="Proteomes" id="UP000694414"/>
    </source>
</evidence>
<dbReference type="InterPro" id="IPR000975">
    <property type="entry name" value="IL-1_fam"/>
</dbReference>
<dbReference type="Ensembl" id="ENSPSMT00000026819.1">
    <property type="protein sequence ID" value="ENSPSMP00000023089.1"/>
    <property type="gene ID" value="ENSPSMG00000016342.1"/>
</dbReference>
<evidence type="ECO:0000256" key="4">
    <source>
        <dbReference type="RuleBase" id="RU003753"/>
    </source>
</evidence>
<feature type="compositionally biased region" description="Gly residues" evidence="5">
    <location>
        <begin position="24"/>
        <end position="34"/>
    </location>
</feature>
<dbReference type="GO" id="GO:0019221">
    <property type="term" value="P:cytokine-mediated signaling pathway"/>
    <property type="evidence" value="ECO:0007669"/>
    <property type="project" value="TreeGrafter"/>
</dbReference>
<dbReference type="PANTHER" id="PTHR10078">
    <property type="entry name" value="INTERLEUKIN-1 FAMILY MEMBER"/>
    <property type="match status" value="1"/>
</dbReference>
<dbReference type="InterPro" id="IPR003297">
    <property type="entry name" value="IL-1RA/IL-36"/>
</dbReference>
<organism evidence="6 7">
    <name type="scientific">Prolemur simus</name>
    <name type="common">Greater bamboo lemur</name>
    <name type="synonym">Hapalemur simus</name>
    <dbReference type="NCBI Taxonomy" id="1328070"/>
    <lineage>
        <taxon>Eukaryota</taxon>
        <taxon>Metazoa</taxon>
        <taxon>Chordata</taxon>
        <taxon>Craniata</taxon>
        <taxon>Vertebrata</taxon>
        <taxon>Euteleostomi</taxon>
        <taxon>Mammalia</taxon>
        <taxon>Eutheria</taxon>
        <taxon>Euarchontoglires</taxon>
        <taxon>Primates</taxon>
        <taxon>Strepsirrhini</taxon>
        <taxon>Lemuriformes</taxon>
        <taxon>Lemuridae</taxon>
        <taxon>Prolemur</taxon>
    </lineage>
</organism>
<reference evidence="6" key="1">
    <citation type="submission" date="2025-08" db="UniProtKB">
        <authorList>
            <consortium name="Ensembl"/>
        </authorList>
    </citation>
    <scope>IDENTIFICATION</scope>
</reference>
<dbReference type="GO" id="GO:0010628">
    <property type="term" value="P:positive regulation of gene expression"/>
    <property type="evidence" value="ECO:0007669"/>
    <property type="project" value="TreeGrafter"/>
</dbReference>
<dbReference type="FunFam" id="2.80.10.50:FF:000013">
    <property type="entry name" value="Interleukin-1"/>
    <property type="match status" value="1"/>
</dbReference>
<dbReference type="GO" id="GO:0005886">
    <property type="term" value="C:plasma membrane"/>
    <property type="evidence" value="ECO:0007669"/>
    <property type="project" value="Ensembl"/>
</dbReference>
<dbReference type="PRINTS" id="PR01360">
    <property type="entry name" value="INTRLEUKIN1X"/>
</dbReference>
<evidence type="ECO:0000256" key="3">
    <source>
        <dbReference type="ARBA" id="ARBA00022525"/>
    </source>
</evidence>